<organism evidence="1 2">
    <name type="scientific">Russula earlei</name>
    <dbReference type="NCBI Taxonomy" id="71964"/>
    <lineage>
        <taxon>Eukaryota</taxon>
        <taxon>Fungi</taxon>
        <taxon>Dikarya</taxon>
        <taxon>Basidiomycota</taxon>
        <taxon>Agaricomycotina</taxon>
        <taxon>Agaricomycetes</taxon>
        <taxon>Russulales</taxon>
        <taxon>Russulaceae</taxon>
        <taxon>Russula</taxon>
    </lineage>
</organism>
<evidence type="ECO:0000313" key="1">
    <source>
        <dbReference type="EMBL" id="KAI9508919.1"/>
    </source>
</evidence>
<reference evidence="1" key="1">
    <citation type="submission" date="2021-03" db="EMBL/GenBank/DDBJ databases">
        <title>Evolutionary priming and transition to the ectomycorrhizal habit in an iconic lineage of mushroom-forming fungi: is preadaptation a requirement?</title>
        <authorList>
            <consortium name="DOE Joint Genome Institute"/>
            <person name="Looney B.P."/>
            <person name="Miyauchi S."/>
            <person name="Morin E."/>
            <person name="Drula E."/>
            <person name="Courty P.E."/>
            <person name="Chicoki N."/>
            <person name="Fauchery L."/>
            <person name="Kohler A."/>
            <person name="Kuo A."/>
            <person name="LaButti K."/>
            <person name="Pangilinan J."/>
            <person name="Lipzen A."/>
            <person name="Riley R."/>
            <person name="Andreopoulos W."/>
            <person name="He G."/>
            <person name="Johnson J."/>
            <person name="Barry K.W."/>
            <person name="Grigoriev I.V."/>
            <person name="Nagy L."/>
            <person name="Hibbett D."/>
            <person name="Henrissat B."/>
            <person name="Matheny P.B."/>
            <person name="Labbe J."/>
            <person name="Martin A.F."/>
        </authorList>
    </citation>
    <scope>NUCLEOTIDE SEQUENCE</scope>
    <source>
        <strain evidence="1">BPL698</strain>
    </source>
</reference>
<dbReference type="EMBL" id="JAGFNK010000076">
    <property type="protein sequence ID" value="KAI9508919.1"/>
    <property type="molecule type" value="Genomic_DNA"/>
</dbReference>
<comment type="caution">
    <text evidence="1">The sequence shown here is derived from an EMBL/GenBank/DDBJ whole genome shotgun (WGS) entry which is preliminary data.</text>
</comment>
<keyword evidence="2" id="KW-1185">Reference proteome</keyword>
<evidence type="ECO:0000313" key="2">
    <source>
        <dbReference type="Proteomes" id="UP001207468"/>
    </source>
</evidence>
<sequence>MGPPLKRKREYTGDDSVDDDDDDAPYGLRQTLPVANLPIGFDGEPSDGMQYLFTVRRDARRLPDIKRVNNPYAHRPPQPAQSVTRPSTEPTRPVEGPSPLPSKEWRSQFERRFRNFRGNVSQPTIRPQRAGPFQERVPNKKNRDAWWAFLEGAPESVWNHSRPIRHGKERDVRWLEGAPFSGPRLRPDVPPAVQKPPSIRPLDGDAPQKPRELSPTQLSRLDHRFSIHLVLYFTHWFNLYLASLESDATKNDDDTSAAYVPTDVHMRWIFALLTRIELFCSADDMSCLRSLARACLSLISVVRRRTAPSPLFSARREHADGTTGTETPATTFGSRGDSQKLSEGSMWIVFCAVANFWGQRDLWDDAEETLRQSSR</sequence>
<gene>
    <name evidence="1" type="ORF">F5148DRAFT_1191443</name>
</gene>
<proteinExistence type="predicted"/>
<dbReference type="Proteomes" id="UP001207468">
    <property type="component" value="Unassembled WGS sequence"/>
</dbReference>
<protein>
    <submittedName>
        <fullName evidence="1">Uncharacterized protein</fullName>
    </submittedName>
</protein>
<name>A0ACC0UCX6_9AGAM</name>
<accession>A0ACC0UCX6</accession>